<evidence type="ECO:0000256" key="5">
    <source>
        <dbReference type="ARBA" id="ARBA00022705"/>
    </source>
</evidence>
<dbReference type="CDD" id="cd17748">
    <property type="entry name" value="BRCT_DNA_ligase_like"/>
    <property type="match status" value="1"/>
</dbReference>
<dbReference type="NCBIfam" id="TIGR00575">
    <property type="entry name" value="dnlj"/>
    <property type="match status" value="1"/>
</dbReference>
<dbReference type="FunFam" id="1.10.150.20:FF:000006">
    <property type="entry name" value="DNA ligase"/>
    <property type="match status" value="1"/>
</dbReference>
<feature type="binding site" evidence="15">
    <location>
        <position position="290"/>
    </location>
    <ligand>
        <name>NAD(+)</name>
        <dbReference type="ChEBI" id="CHEBI:57540"/>
    </ligand>
</feature>
<dbReference type="RefSeq" id="WP_056946871.1">
    <property type="nucleotide sequence ID" value="NZ_AZCV01000009.1"/>
</dbReference>
<dbReference type="SUPFAM" id="SSF56091">
    <property type="entry name" value="DNA ligase/mRNA capping enzyme, catalytic domain"/>
    <property type="match status" value="1"/>
</dbReference>
<comment type="cofactor">
    <cofactor evidence="15">
        <name>Mg(2+)</name>
        <dbReference type="ChEBI" id="CHEBI:18420"/>
    </cofactor>
    <cofactor evidence="15">
        <name>Mn(2+)</name>
        <dbReference type="ChEBI" id="CHEBI:29035"/>
    </cofactor>
</comment>
<dbReference type="SUPFAM" id="SSF47781">
    <property type="entry name" value="RuvA domain 2-like"/>
    <property type="match status" value="1"/>
</dbReference>
<feature type="binding site" evidence="15">
    <location>
        <position position="314"/>
    </location>
    <ligand>
        <name>NAD(+)</name>
        <dbReference type="ChEBI" id="CHEBI:57540"/>
    </ligand>
</feature>
<dbReference type="FunFam" id="2.40.50.140:FF:000012">
    <property type="entry name" value="DNA ligase"/>
    <property type="match status" value="1"/>
</dbReference>
<dbReference type="Pfam" id="PF01653">
    <property type="entry name" value="DNA_ligase_aden"/>
    <property type="match status" value="1"/>
</dbReference>
<dbReference type="GO" id="GO:0003911">
    <property type="term" value="F:DNA ligase (NAD+) activity"/>
    <property type="evidence" value="ECO:0007669"/>
    <property type="project" value="UniProtKB-UniRule"/>
</dbReference>
<proteinExistence type="inferred from homology"/>
<dbReference type="Gene3D" id="6.20.10.30">
    <property type="match status" value="1"/>
</dbReference>
<dbReference type="GO" id="GO:0006260">
    <property type="term" value="P:DNA replication"/>
    <property type="evidence" value="ECO:0007669"/>
    <property type="project" value="UniProtKB-KW"/>
</dbReference>
<evidence type="ECO:0000313" key="18">
    <source>
        <dbReference type="EMBL" id="KRK36920.1"/>
    </source>
</evidence>
<dbReference type="InterPro" id="IPR004149">
    <property type="entry name" value="Znf_DNAligase_C4"/>
</dbReference>
<keyword evidence="5 15" id="KW-0235">DNA replication</keyword>
<dbReference type="SUPFAM" id="SSF52113">
    <property type="entry name" value="BRCT domain"/>
    <property type="match status" value="1"/>
</dbReference>
<dbReference type="GO" id="GO:0046872">
    <property type="term" value="F:metal ion binding"/>
    <property type="evidence" value="ECO:0007669"/>
    <property type="project" value="UniProtKB-KW"/>
</dbReference>
<dbReference type="InterPro" id="IPR010994">
    <property type="entry name" value="RuvA_2-like"/>
</dbReference>
<dbReference type="SMART" id="SM00292">
    <property type="entry name" value="BRCT"/>
    <property type="match status" value="1"/>
</dbReference>
<dbReference type="FunFam" id="1.10.150.20:FF:000007">
    <property type="entry name" value="DNA ligase"/>
    <property type="match status" value="1"/>
</dbReference>
<dbReference type="Pfam" id="PF03120">
    <property type="entry name" value="OB_DNA_ligase"/>
    <property type="match status" value="1"/>
</dbReference>
<feature type="binding site" evidence="15">
    <location>
        <position position="426"/>
    </location>
    <ligand>
        <name>Zn(2+)</name>
        <dbReference type="ChEBI" id="CHEBI:29105"/>
    </ligand>
</feature>
<sequence>MAEKLTKEQAQEQILALRAQLNVWAEQYYDRDAPTVSDREYDLTYQQLVNLESEFPELITPDSITQRVGGTVEDEFSKVRHEIPMLSMGDIFSKEELIEFDQRVQKAVGKPVDYHVELKIDGLSLALEYRLGKLFRASTRGNGSIGEDVTANARTIADIPQTLPEPLTIEVRGECLMPKAAFAKLNEKREQAGLQVFANPRNAAAGSLRQLDEKVTRERELSTFIYTYVTPPVAAIKTQQEAVHELARLGFTINETSIEASSLDQIFEFIDHYEQERDSLPYGIDGVVIKVNSLQLQEQLGNTVKVPRWEIAYKFAPEVAETVVRDIEWTVGRTGVVTPTAVMDPVSLAGTTVARATLHNPAYITQKDIRLGDTVKLHKAGDIIPEVSEVILTRRATDSVPYLAPTKCPSCGQALVHLEDEVALRCINPMCPAQIQEGLTHFASRNAMNIAGLGPKIVHQLFQKNMIKDVADLYKLTASDLLQLDGFKEKSVNNLLEAIGASKDNSVERLIFGLGIQHVGAKAALLLAQKFQDLDKLSEATVQEIVSIDTIGETIAQSLTFYFAQPTASTLLAELKNAGVNTQYRGPKLTQIADNFFKDKTVVITGKFTEFSRQELTKMLEERGAKVTGSVSKKTDIVVHGTDAGSKLDKANKLAIPLMNEAEVLAEFN</sequence>
<dbReference type="SMART" id="SM00532">
    <property type="entry name" value="LIGANc"/>
    <property type="match status" value="1"/>
</dbReference>
<dbReference type="GO" id="GO:0006281">
    <property type="term" value="P:DNA repair"/>
    <property type="evidence" value="ECO:0007669"/>
    <property type="project" value="UniProtKB-KW"/>
</dbReference>
<dbReference type="InterPro" id="IPR003583">
    <property type="entry name" value="Hlx-hairpin-Hlx_DNA-bd_motif"/>
</dbReference>
<dbReference type="HAMAP" id="MF_01588">
    <property type="entry name" value="DNA_ligase_A"/>
    <property type="match status" value="1"/>
</dbReference>
<dbReference type="InterPro" id="IPR041663">
    <property type="entry name" value="DisA/LigA_HHH"/>
</dbReference>
<name>A0A0R1GT66_9LACO</name>
<dbReference type="Pfam" id="PF12826">
    <property type="entry name" value="HHH_2"/>
    <property type="match status" value="1"/>
</dbReference>
<keyword evidence="6 15" id="KW-0479">Metal-binding</keyword>
<dbReference type="Gene3D" id="3.40.50.10190">
    <property type="entry name" value="BRCT domain"/>
    <property type="match status" value="1"/>
</dbReference>
<protein>
    <recommendedName>
        <fullName evidence="3 15">DNA ligase</fullName>
        <ecNumber evidence="2 15">6.5.1.2</ecNumber>
    </recommendedName>
    <alternativeName>
        <fullName evidence="15">Polydeoxyribonucleotide synthase [NAD(+)]</fullName>
    </alternativeName>
</protein>
<dbReference type="InterPro" id="IPR013840">
    <property type="entry name" value="DNAligase_N"/>
</dbReference>
<evidence type="ECO:0000256" key="15">
    <source>
        <dbReference type="HAMAP-Rule" id="MF_01588"/>
    </source>
</evidence>
<evidence type="ECO:0000256" key="16">
    <source>
        <dbReference type="RuleBase" id="RU000618"/>
    </source>
</evidence>
<dbReference type="CDD" id="cd00114">
    <property type="entry name" value="LIGANc"/>
    <property type="match status" value="1"/>
</dbReference>
<dbReference type="Gene3D" id="1.10.150.20">
    <property type="entry name" value="5' to 3' exonuclease, C-terminal subdomain"/>
    <property type="match status" value="2"/>
</dbReference>
<evidence type="ECO:0000256" key="2">
    <source>
        <dbReference type="ARBA" id="ARBA00012722"/>
    </source>
</evidence>
<dbReference type="PROSITE" id="PS01055">
    <property type="entry name" value="DNA_LIGASE_N1"/>
    <property type="match status" value="1"/>
</dbReference>
<feature type="binding site" evidence="15">
    <location>
        <position position="140"/>
    </location>
    <ligand>
        <name>NAD(+)</name>
        <dbReference type="ChEBI" id="CHEBI:57540"/>
    </ligand>
</feature>
<dbReference type="InterPro" id="IPR001679">
    <property type="entry name" value="DNA_ligase"/>
</dbReference>
<comment type="catalytic activity">
    <reaction evidence="13 15 16">
        <text>NAD(+) + (deoxyribonucleotide)n-3'-hydroxyl + 5'-phospho-(deoxyribonucleotide)m = (deoxyribonucleotide)n+m + AMP + beta-nicotinamide D-nucleotide.</text>
        <dbReference type="EC" id="6.5.1.2"/>
    </reaction>
</comment>
<dbReference type="NCBIfam" id="NF005932">
    <property type="entry name" value="PRK07956.1"/>
    <property type="match status" value="1"/>
</dbReference>
<dbReference type="PROSITE" id="PS01056">
    <property type="entry name" value="DNA_LIGASE_N2"/>
    <property type="match status" value="1"/>
</dbReference>
<dbReference type="InterPro" id="IPR001357">
    <property type="entry name" value="BRCT_dom"/>
</dbReference>
<dbReference type="Gene3D" id="1.10.287.610">
    <property type="entry name" value="Helix hairpin bin"/>
    <property type="match status" value="1"/>
</dbReference>
<keyword evidence="9 15" id="KW-0460">Magnesium</keyword>
<dbReference type="SUPFAM" id="SSF50249">
    <property type="entry name" value="Nucleic acid-binding proteins"/>
    <property type="match status" value="1"/>
</dbReference>
<dbReference type="Pfam" id="PF14520">
    <property type="entry name" value="HHH_5"/>
    <property type="match status" value="1"/>
</dbReference>
<evidence type="ECO:0000256" key="6">
    <source>
        <dbReference type="ARBA" id="ARBA00022723"/>
    </source>
</evidence>
<dbReference type="EC" id="6.5.1.2" evidence="2 15"/>
<keyword evidence="4 15" id="KW-0436">Ligase</keyword>
<evidence type="ECO:0000256" key="8">
    <source>
        <dbReference type="ARBA" id="ARBA00022833"/>
    </source>
</evidence>
<feature type="domain" description="BRCT" evidence="17">
    <location>
        <begin position="592"/>
        <end position="669"/>
    </location>
</feature>
<evidence type="ECO:0000256" key="1">
    <source>
        <dbReference type="ARBA" id="ARBA00004067"/>
    </source>
</evidence>
<evidence type="ECO:0000256" key="3">
    <source>
        <dbReference type="ARBA" id="ARBA00013308"/>
    </source>
</evidence>
<dbReference type="Gene3D" id="2.40.50.140">
    <property type="entry name" value="Nucleic acid-binding proteins"/>
    <property type="match status" value="1"/>
</dbReference>
<feature type="binding site" evidence="15">
    <location>
        <position position="411"/>
    </location>
    <ligand>
        <name>Zn(2+)</name>
        <dbReference type="ChEBI" id="CHEBI:29105"/>
    </ligand>
</feature>
<accession>A0A0R1GT66</accession>
<evidence type="ECO:0000256" key="7">
    <source>
        <dbReference type="ARBA" id="ARBA00022763"/>
    </source>
</evidence>
<comment type="similarity">
    <text evidence="14 15">Belongs to the NAD-dependent DNA ligase family. LigA subfamily.</text>
</comment>
<dbReference type="GO" id="GO:0005829">
    <property type="term" value="C:cytosol"/>
    <property type="evidence" value="ECO:0007669"/>
    <property type="project" value="TreeGrafter"/>
</dbReference>
<comment type="caution">
    <text evidence="18">The sequence shown here is derived from an EMBL/GenBank/DDBJ whole genome shotgun (WGS) entry which is preliminary data.</text>
</comment>
<dbReference type="SMART" id="SM00278">
    <property type="entry name" value="HhH1"/>
    <property type="match status" value="3"/>
</dbReference>
<gene>
    <name evidence="15" type="primary">ligA</name>
    <name evidence="18" type="ORF">FC62_GL001580</name>
</gene>
<dbReference type="PROSITE" id="PS50172">
    <property type="entry name" value="BRCT"/>
    <property type="match status" value="1"/>
</dbReference>
<feature type="active site" description="N6-AMP-lysine intermediate" evidence="15">
    <location>
        <position position="119"/>
    </location>
</feature>
<dbReference type="AlphaFoldDB" id="A0A0R1GT66"/>
<keyword evidence="11 15" id="KW-0234">DNA repair</keyword>
<evidence type="ECO:0000256" key="11">
    <source>
        <dbReference type="ARBA" id="ARBA00023204"/>
    </source>
</evidence>
<feature type="binding site" evidence="15">
    <location>
        <position position="431"/>
    </location>
    <ligand>
        <name>Zn(2+)</name>
        <dbReference type="ChEBI" id="CHEBI:29105"/>
    </ligand>
</feature>
<dbReference type="InterPro" id="IPR033136">
    <property type="entry name" value="DNA_ligase_CS"/>
</dbReference>
<comment type="function">
    <text evidence="1 15">DNA ligase that catalyzes the formation of phosphodiester linkages between 5'-phosphoryl and 3'-hydroxyl groups in double-stranded DNA using NAD as a coenzyme and as the energy source for the reaction. It is essential for DNA replication and repair of damaged DNA.</text>
</comment>
<feature type="binding site" evidence="15">
    <location>
        <begin position="38"/>
        <end position="42"/>
    </location>
    <ligand>
        <name>NAD(+)</name>
        <dbReference type="ChEBI" id="CHEBI:57540"/>
    </ligand>
</feature>
<dbReference type="GO" id="GO:0003677">
    <property type="term" value="F:DNA binding"/>
    <property type="evidence" value="ECO:0007669"/>
    <property type="project" value="InterPro"/>
</dbReference>
<dbReference type="PANTHER" id="PTHR23389">
    <property type="entry name" value="CHROMOSOME TRANSMISSION FIDELITY FACTOR 18"/>
    <property type="match status" value="1"/>
</dbReference>
<feature type="binding site" evidence="15">
    <location>
        <position position="408"/>
    </location>
    <ligand>
        <name>Zn(2+)</name>
        <dbReference type="ChEBI" id="CHEBI:29105"/>
    </ligand>
</feature>
<keyword evidence="10 15" id="KW-0520">NAD</keyword>
<dbReference type="PANTHER" id="PTHR23389:SF9">
    <property type="entry name" value="DNA LIGASE"/>
    <property type="match status" value="1"/>
</dbReference>
<dbReference type="InterPro" id="IPR004150">
    <property type="entry name" value="NAD_DNA_ligase_OB"/>
</dbReference>
<evidence type="ECO:0000256" key="9">
    <source>
        <dbReference type="ARBA" id="ARBA00022842"/>
    </source>
</evidence>
<evidence type="ECO:0000256" key="4">
    <source>
        <dbReference type="ARBA" id="ARBA00022598"/>
    </source>
</evidence>
<dbReference type="Proteomes" id="UP000050909">
    <property type="component" value="Unassembled WGS sequence"/>
</dbReference>
<dbReference type="Gene3D" id="3.30.470.30">
    <property type="entry name" value="DNA ligase/mRNA capping enzyme"/>
    <property type="match status" value="1"/>
</dbReference>
<feature type="binding site" evidence="15">
    <location>
        <begin position="87"/>
        <end position="88"/>
    </location>
    <ligand>
        <name>NAD(+)</name>
        <dbReference type="ChEBI" id="CHEBI:57540"/>
    </ligand>
</feature>
<evidence type="ECO:0000256" key="10">
    <source>
        <dbReference type="ARBA" id="ARBA00023027"/>
    </source>
</evidence>
<dbReference type="InterPro" id="IPR036420">
    <property type="entry name" value="BRCT_dom_sf"/>
</dbReference>
<dbReference type="FunFam" id="3.30.470.30:FF:000001">
    <property type="entry name" value="DNA ligase"/>
    <property type="match status" value="1"/>
</dbReference>
<dbReference type="InterPro" id="IPR018239">
    <property type="entry name" value="DNA_ligase_AS"/>
</dbReference>
<organism evidence="18 19">
    <name type="scientific">Amylolactobacillus amylotrophicus DSM 20534</name>
    <dbReference type="NCBI Taxonomy" id="1423722"/>
    <lineage>
        <taxon>Bacteria</taxon>
        <taxon>Bacillati</taxon>
        <taxon>Bacillota</taxon>
        <taxon>Bacilli</taxon>
        <taxon>Lactobacillales</taxon>
        <taxon>Lactobacillaceae</taxon>
        <taxon>Amylolactobacillus</taxon>
    </lineage>
</organism>
<reference evidence="18 19" key="1">
    <citation type="journal article" date="2015" name="Genome Announc.">
        <title>Expanding the biotechnology potential of lactobacilli through comparative genomics of 213 strains and associated genera.</title>
        <authorList>
            <person name="Sun Z."/>
            <person name="Harris H.M."/>
            <person name="McCann A."/>
            <person name="Guo C."/>
            <person name="Argimon S."/>
            <person name="Zhang W."/>
            <person name="Yang X."/>
            <person name="Jeffery I.B."/>
            <person name="Cooney J.C."/>
            <person name="Kagawa T.F."/>
            <person name="Liu W."/>
            <person name="Song Y."/>
            <person name="Salvetti E."/>
            <person name="Wrobel A."/>
            <person name="Rasinkangas P."/>
            <person name="Parkhill J."/>
            <person name="Rea M.C."/>
            <person name="O'Sullivan O."/>
            <person name="Ritari J."/>
            <person name="Douillard F.P."/>
            <person name="Paul Ross R."/>
            <person name="Yang R."/>
            <person name="Briner A.E."/>
            <person name="Felis G.E."/>
            <person name="de Vos W.M."/>
            <person name="Barrangou R."/>
            <person name="Klaenhammer T.R."/>
            <person name="Caufield P.W."/>
            <person name="Cui Y."/>
            <person name="Zhang H."/>
            <person name="O'Toole P.W."/>
        </authorList>
    </citation>
    <scope>NUCLEOTIDE SEQUENCE [LARGE SCALE GENOMIC DNA]</scope>
    <source>
        <strain evidence="18 19">DSM 20534</strain>
    </source>
</reference>
<dbReference type="InterPro" id="IPR012340">
    <property type="entry name" value="NA-bd_OB-fold"/>
</dbReference>
<dbReference type="Pfam" id="PF03119">
    <property type="entry name" value="DNA_ligase_ZBD"/>
    <property type="match status" value="1"/>
</dbReference>
<feature type="binding site" evidence="15">
    <location>
        <position position="174"/>
    </location>
    <ligand>
        <name>NAD(+)</name>
        <dbReference type="ChEBI" id="CHEBI:57540"/>
    </ligand>
</feature>
<keyword evidence="8 15" id="KW-0862">Zinc</keyword>
<evidence type="ECO:0000256" key="13">
    <source>
        <dbReference type="ARBA" id="ARBA00034005"/>
    </source>
</evidence>
<feature type="binding site" evidence="15">
    <location>
        <position position="117"/>
    </location>
    <ligand>
        <name>NAD(+)</name>
        <dbReference type="ChEBI" id="CHEBI:57540"/>
    </ligand>
</feature>
<evidence type="ECO:0000313" key="19">
    <source>
        <dbReference type="Proteomes" id="UP000050909"/>
    </source>
</evidence>
<keyword evidence="12 15" id="KW-0464">Manganese</keyword>
<dbReference type="PIRSF" id="PIRSF001604">
    <property type="entry name" value="LigA"/>
    <property type="match status" value="1"/>
</dbReference>
<dbReference type="Pfam" id="PF00533">
    <property type="entry name" value="BRCT"/>
    <property type="match status" value="1"/>
</dbReference>
<dbReference type="EMBL" id="AZCV01000009">
    <property type="protein sequence ID" value="KRK36920.1"/>
    <property type="molecule type" value="Genomic_DNA"/>
</dbReference>
<dbReference type="InterPro" id="IPR013839">
    <property type="entry name" value="DNAligase_adenylation"/>
</dbReference>
<evidence type="ECO:0000256" key="14">
    <source>
        <dbReference type="ARBA" id="ARBA00060881"/>
    </source>
</evidence>
<evidence type="ECO:0000259" key="17">
    <source>
        <dbReference type="PROSITE" id="PS50172"/>
    </source>
</evidence>
<dbReference type="PATRIC" id="fig|1423722.3.peg.1613"/>
<evidence type="ECO:0000256" key="12">
    <source>
        <dbReference type="ARBA" id="ARBA00023211"/>
    </source>
</evidence>
<keyword evidence="7 15" id="KW-0227">DNA damage</keyword>
<keyword evidence="19" id="KW-1185">Reference proteome</keyword>